<dbReference type="HOGENOM" id="CLU_491680_0_0_11"/>
<evidence type="ECO:0000259" key="2">
    <source>
        <dbReference type="Pfam" id="PF19968"/>
    </source>
</evidence>
<evidence type="ECO:0008006" key="6">
    <source>
        <dbReference type="Google" id="ProtNLM"/>
    </source>
</evidence>
<feature type="region of interest" description="Disordered" evidence="1">
    <location>
        <begin position="641"/>
        <end position="681"/>
    </location>
</feature>
<dbReference type="EMBL" id="CM000950">
    <property type="protein sequence ID" value="EDY66206.1"/>
    <property type="molecule type" value="Genomic_DNA"/>
</dbReference>
<reference evidence="5" key="2">
    <citation type="submission" date="2009-10" db="EMBL/GenBank/DDBJ databases">
        <title>The genome sequence of Streptomyces pristinaespiralis strain ATCC 25486.</title>
        <authorList>
            <consortium name="The Broad Institute Genome Sequencing Platform"/>
            <consortium name="Broad Institute Microbial Sequencing Center"/>
            <person name="Fischbach M."/>
            <person name="Godfrey P."/>
            <person name="Ward D."/>
            <person name="Young S."/>
            <person name="Zeng Q."/>
            <person name="Koehrsen M."/>
            <person name="Alvarado L."/>
            <person name="Berlin A.M."/>
            <person name="Bochicchio J."/>
            <person name="Borenstein D."/>
            <person name="Chapman S.B."/>
            <person name="Chen Z."/>
            <person name="Engels R."/>
            <person name="Freedman E."/>
            <person name="Gellesch M."/>
            <person name="Goldberg J."/>
            <person name="Griggs A."/>
            <person name="Gujja S."/>
            <person name="Heilman E.R."/>
            <person name="Heiman D.I."/>
            <person name="Hepburn T.A."/>
            <person name="Howarth C."/>
            <person name="Jen D."/>
            <person name="Larson L."/>
            <person name="Lewis B."/>
            <person name="Mehta T."/>
            <person name="Park D."/>
            <person name="Pearson M."/>
            <person name="Richards J."/>
            <person name="Roberts A."/>
            <person name="Saif S."/>
            <person name="Shea T.D."/>
            <person name="Shenoy N."/>
            <person name="Sisk P."/>
            <person name="Stolte C."/>
            <person name="Sykes S.N."/>
            <person name="Thomson T."/>
            <person name="Walk T."/>
            <person name="White J."/>
            <person name="Yandava C."/>
            <person name="Straight P."/>
            <person name="Clardy J."/>
            <person name="Hung D."/>
            <person name="Kolter R."/>
            <person name="Mekalanos J."/>
            <person name="Walker S."/>
            <person name="Walsh C.T."/>
            <person name="Wieland-Brown L.C."/>
            <person name="Haas B."/>
            <person name="Nusbaum C."/>
            <person name="Birren B."/>
        </authorList>
    </citation>
    <scope>NUCLEOTIDE SEQUENCE [LARGE SCALE GENOMIC DNA]</scope>
    <source>
        <strain evidence="5">ATCC 25486 / DSM 40338 / CBS 914.69 / JCM 4507 / NBRC 13074 / NRRL 2958 / 5647</strain>
    </source>
</reference>
<dbReference type="RefSeq" id="WP_005309391.1">
    <property type="nucleotide sequence ID" value="NZ_CM000950.1"/>
</dbReference>
<accession>B5HH95</accession>
<dbReference type="SUPFAM" id="SSF50494">
    <property type="entry name" value="Trypsin-like serine proteases"/>
    <property type="match status" value="1"/>
</dbReference>
<dbReference type="eggNOG" id="COG0265">
    <property type="taxonomic scope" value="Bacteria"/>
</dbReference>
<keyword evidence="5" id="KW-1185">Reference proteome</keyword>
<feature type="compositionally biased region" description="Low complexity" evidence="1">
    <location>
        <begin position="643"/>
        <end position="660"/>
    </location>
</feature>
<evidence type="ECO:0000313" key="4">
    <source>
        <dbReference type="EMBL" id="EDY66206.1"/>
    </source>
</evidence>
<feature type="domain" description="vWA-MoxR associated protein C-terminal" evidence="3">
    <location>
        <begin position="383"/>
        <end position="641"/>
    </location>
</feature>
<reference evidence="5" key="1">
    <citation type="submission" date="2008-02" db="EMBL/GenBank/DDBJ databases">
        <authorList>
            <consortium name="The Broad Institute Genome Sequencing Platform"/>
            <person name="Fischbach M."/>
            <person name="Ward D."/>
            <person name="Young S."/>
            <person name="Jaffe D."/>
            <person name="Gnerre S."/>
            <person name="Berlin A."/>
            <person name="Heiman D."/>
            <person name="Hepburn T."/>
            <person name="Sykes S."/>
            <person name="Alvarado L."/>
            <person name="Kodira C.D."/>
            <person name="Straight P."/>
            <person name="Clardy J."/>
            <person name="Hung D."/>
            <person name="Kolter R."/>
            <person name="Mekalanos J."/>
            <person name="Walker S."/>
            <person name="Walsh C.T."/>
            <person name="Lander E."/>
            <person name="Galagan J."/>
            <person name="Nusbaum C."/>
            <person name="Birren B."/>
        </authorList>
    </citation>
    <scope>NUCLEOTIDE SEQUENCE [LARGE SCALE GENOMIC DNA]</scope>
    <source>
        <strain evidence="5">ATCC 25486 / DSM 40338 / CBS 914.69 / JCM 4507 / NBRC 13074 / NRRL 2958 / 5647</strain>
    </source>
</reference>
<dbReference type="Pfam" id="PF20028">
    <property type="entry name" value="VMAP-C"/>
    <property type="match status" value="1"/>
</dbReference>
<feature type="region of interest" description="Disordered" evidence="1">
    <location>
        <begin position="563"/>
        <end position="582"/>
    </location>
</feature>
<dbReference type="Pfam" id="PF19968">
    <property type="entry name" value="VMAP-M7"/>
    <property type="match status" value="1"/>
</dbReference>
<dbReference type="GeneID" id="97237660"/>
<organism evidence="4 5">
    <name type="scientific">Streptomyces pristinaespiralis (strain ATCC 25486 / DSM 40338 / CBS 914.69 / JCM 4507 / KCC S-0507 / NBRC 13074 / NRRL 2958 / 5647)</name>
    <dbReference type="NCBI Taxonomy" id="457429"/>
    <lineage>
        <taxon>Bacteria</taxon>
        <taxon>Bacillati</taxon>
        <taxon>Actinomycetota</taxon>
        <taxon>Actinomycetes</taxon>
        <taxon>Kitasatosporales</taxon>
        <taxon>Streptomycetaceae</taxon>
        <taxon>Streptomyces</taxon>
    </lineage>
</organism>
<dbReference type="Proteomes" id="UP000002805">
    <property type="component" value="Chromosome"/>
</dbReference>
<dbReference type="InterPro" id="IPR045452">
    <property type="entry name" value="VMAP-M7"/>
</dbReference>
<evidence type="ECO:0000259" key="3">
    <source>
        <dbReference type="Pfam" id="PF20028"/>
    </source>
</evidence>
<proteinExistence type="predicted"/>
<dbReference type="InterPro" id="IPR045450">
    <property type="entry name" value="VMAP_C"/>
</dbReference>
<feature type="domain" description="vWA-MoxR associated protein middle region 7" evidence="2">
    <location>
        <begin position="191"/>
        <end position="308"/>
    </location>
</feature>
<dbReference type="InterPro" id="IPR009003">
    <property type="entry name" value="Peptidase_S1_PA"/>
</dbReference>
<protein>
    <recommendedName>
        <fullName evidence="6">Trypsin-like peptidase domain-containing protein</fullName>
    </recommendedName>
</protein>
<dbReference type="AlphaFoldDB" id="B5HH95"/>
<dbReference type="Gene3D" id="2.40.10.120">
    <property type="match status" value="1"/>
</dbReference>
<evidence type="ECO:0000256" key="1">
    <source>
        <dbReference type="SAM" id="MobiDB-lite"/>
    </source>
</evidence>
<evidence type="ECO:0000313" key="5">
    <source>
        <dbReference type="Proteomes" id="UP000002805"/>
    </source>
</evidence>
<gene>
    <name evidence="4" type="ORF">SSDG_04645</name>
</gene>
<sequence length="681" mass="73421">MDALGSFLTLVGQFVVRVRGDGIRGGTGFLAAPGRVLTCAHVVSPAGAGSGSVRTADRVRVQWAGGYYDGTVRAEPAEHQGERLWRYPDLAVITLPEPPRGHSWLPLSDAVPALGSRLYAAGFSAVYERGSPQLGGATVEFESPHTYDGHEMLKVKGGELAPGMSGGPLLDPTLGRVVGLVTTTRKDGWDLGGLALPASAVRDRFPDVWADNQHADRPDDHLWDLVTELRHESAHRRLLSHAERRELVAAAAGLGMDPNALYWQAVGRLGRAPDKPLEDFTALVRECADAQPAQLGAVHPLVRLVELVRAEQARGSRGHQGRIDPAGTTGVPDRIRDLPAAIASRLGQPYTPPEETVGSQPVRGPRYSSIEVRLSPLGSNRRRYLLSMWKRTDTSGESVPVLCLDTGLTFSQARDHVRKMLPQTVAQMREYAENLVIEFALPTPLLAKAMVDEWDLGNAWAPLGTMFVVVLRASDRAPVTHGNWVSRWRRLQSGAHEDVAIVDWVDCHDDSDIGEMFATLMSTESLSVLGISYQPDSGTAKLALEAALYAGVPAAIWPRTSCPEHSGEGTRHRGAGTPPGGGRPGGMCAGDRFQRSVAQQMSGQPLSDLPRLVKKLRIDARTRGQDPDHCGRALTLLWDDPTRAAPDAGAPALAGPSDGATAQLPAEQRTPRRPGKGEQRW</sequence>
<name>B5HH95_STRE2</name>
<dbReference type="Pfam" id="PF13365">
    <property type="entry name" value="Trypsin_2"/>
    <property type="match status" value="1"/>
</dbReference>